<dbReference type="InterPro" id="IPR029787">
    <property type="entry name" value="Nucleotide_cyclase"/>
</dbReference>
<dbReference type="RefSeq" id="WP_012500723.1">
    <property type="nucleotide sequence ID" value="NC_011026.1"/>
</dbReference>
<dbReference type="SMART" id="SM00267">
    <property type="entry name" value="GGDEF"/>
    <property type="match status" value="1"/>
</dbReference>
<dbReference type="PANTHER" id="PTHR45138">
    <property type="entry name" value="REGULATORY COMPONENTS OF SENSORY TRANSDUCTION SYSTEM"/>
    <property type="match status" value="1"/>
</dbReference>
<dbReference type="InterPro" id="IPR043128">
    <property type="entry name" value="Rev_trsase/Diguanyl_cyclase"/>
</dbReference>
<feature type="transmembrane region" description="Helical" evidence="3">
    <location>
        <begin position="179"/>
        <end position="202"/>
    </location>
</feature>
<comment type="catalytic activity">
    <reaction evidence="2">
        <text>2 GTP = 3',3'-c-di-GMP + 2 diphosphate</text>
        <dbReference type="Rhea" id="RHEA:24898"/>
        <dbReference type="ChEBI" id="CHEBI:33019"/>
        <dbReference type="ChEBI" id="CHEBI:37565"/>
        <dbReference type="ChEBI" id="CHEBI:58805"/>
        <dbReference type="EC" id="2.7.7.65"/>
    </reaction>
</comment>
<dbReference type="CDD" id="cd01949">
    <property type="entry name" value="GGDEF"/>
    <property type="match status" value="1"/>
</dbReference>
<dbReference type="PROSITE" id="PS50887">
    <property type="entry name" value="GGDEF"/>
    <property type="match status" value="1"/>
</dbReference>
<keyword evidence="3" id="KW-0472">Membrane</keyword>
<evidence type="ECO:0000256" key="1">
    <source>
        <dbReference type="ARBA" id="ARBA00012528"/>
    </source>
</evidence>
<sequence length="440" mass="50035">MSFKLKILLILVLSIFVSAAFPTVTLYVLYNLEVDLRQQVHKNVNNFTAISSFRTDLLRYDNLVSRYVITRNPSWAREATRIREDAQNYLDALVDANRDNPNLSGDIEKIKDSLDKYFDKVKMIIRTKADNKQKLSDDLVSANNYAASINDELVNPLFLKIADELLVSITKLKEQQAELGMFALILGGVFIPLLSVIAIVIYRSTVTPINDINKTIKEVRADIPDTLNTMVGELDDFVKKRHHDDEISKLARTLRHLGKEVEEKTNELNQMVITDEKTKLFNFRHFKQEFLIEVARAKRFNEPLSLIMIDVDKFKHYNDTNGHMLGDQVLIKVSALLKKECRETDVPARFGGEEFAALLPRTDAKEAFQVAERIRSSIETSEFENQKAQPGGNLTASLGVATFPFDAYDAEALIIAADEALYRAKENGRNRVEVYSKRGV</sequence>
<dbReference type="GO" id="GO:0005886">
    <property type="term" value="C:plasma membrane"/>
    <property type="evidence" value="ECO:0007669"/>
    <property type="project" value="TreeGrafter"/>
</dbReference>
<evidence type="ECO:0000256" key="2">
    <source>
        <dbReference type="ARBA" id="ARBA00034247"/>
    </source>
</evidence>
<dbReference type="InterPro" id="IPR000160">
    <property type="entry name" value="GGDEF_dom"/>
</dbReference>
<proteinExistence type="predicted"/>
<accession>B3QVY6</accession>
<evidence type="ECO:0000313" key="6">
    <source>
        <dbReference type="Proteomes" id="UP000001208"/>
    </source>
</evidence>
<feature type="domain" description="GGDEF" evidence="4">
    <location>
        <begin position="302"/>
        <end position="437"/>
    </location>
</feature>
<dbReference type="EC" id="2.7.7.65" evidence="1"/>
<name>B3QVY6_CHLT3</name>
<dbReference type="EMBL" id="CP001100">
    <property type="protein sequence ID" value="ACF14640.1"/>
    <property type="molecule type" value="Genomic_DNA"/>
</dbReference>
<dbReference type="OrthoDB" id="1355702at2"/>
<dbReference type="GO" id="GO:0043709">
    <property type="term" value="P:cell adhesion involved in single-species biofilm formation"/>
    <property type="evidence" value="ECO:0007669"/>
    <property type="project" value="TreeGrafter"/>
</dbReference>
<dbReference type="KEGG" id="cts:Ctha_2189"/>
<dbReference type="InterPro" id="IPR050469">
    <property type="entry name" value="Diguanylate_Cyclase"/>
</dbReference>
<dbReference type="Pfam" id="PF00990">
    <property type="entry name" value="GGDEF"/>
    <property type="match status" value="1"/>
</dbReference>
<dbReference type="SUPFAM" id="SSF55073">
    <property type="entry name" value="Nucleotide cyclase"/>
    <property type="match status" value="1"/>
</dbReference>
<gene>
    <name evidence="5" type="ordered locus">Ctha_2189</name>
</gene>
<evidence type="ECO:0000259" key="4">
    <source>
        <dbReference type="PROSITE" id="PS50887"/>
    </source>
</evidence>
<dbReference type="Gene3D" id="3.30.70.270">
    <property type="match status" value="1"/>
</dbReference>
<dbReference type="Gene3D" id="6.10.340.10">
    <property type="match status" value="1"/>
</dbReference>
<evidence type="ECO:0000313" key="5">
    <source>
        <dbReference type="EMBL" id="ACF14640.1"/>
    </source>
</evidence>
<reference evidence="5 6" key="1">
    <citation type="submission" date="2008-06" db="EMBL/GenBank/DDBJ databases">
        <title>Complete sequence of Chloroherpeton thalassium ATCC 35110.</title>
        <authorList>
            <consortium name="US DOE Joint Genome Institute"/>
            <person name="Lucas S."/>
            <person name="Copeland A."/>
            <person name="Lapidus A."/>
            <person name="Glavina del Rio T."/>
            <person name="Dalin E."/>
            <person name="Tice H."/>
            <person name="Bruce D."/>
            <person name="Goodwin L."/>
            <person name="Pitluck S."/>
            <person name="Schmutz J."/>
            <person name="Larimer F."/>
            <person name="Land M."/>
            <person name="Hauser L."/>
            <person name="Kyrpides N."/>
            <person name="Mikhailova N."/>
            <person name="Liu Z."/>
            <person name="Li T."/>
            <person name="Zhao F."/>
            <person name="Overmann J."/>
            <person name="Bryant D.A."/>
            <person name="Richardson P."/>
        </authorList>
    </citation>
    <scope>NUCLEOTIDE SEQUENCE [LARGE SCALE GENOMIC DNA]</scope>
    <source>
        <strain evidence="6">ATCC 35110 / GB-78</strain>
    </source>
</reference>
<dbReference type="GO" id="GO:0052621">
    <property type="term" value="F:diguanylate cyclase activity"/>
    <property type="evidence" value="ECO:0007669"/>
    <property type="project" value="UniProtKB-EC"/>
</dbReference>
<dbReference type="PANTHER" id="PTHR45138:SF9">
    <property type="entry name" value="DIGUANYLATE CYCLASE DGCM-RELATED"/>
    <property type="match status" value="1"/>
</dbReference>
<dbReference type="Proteomes" id="UP000001208">
    <property type="component" value="Chromosome"/>
</dbReference>
<dbReference type="STRING" id="517418.Ctha_2189"/>
<keyword evidence="6" id="KW-1185">Reference proteome</keyword>
<dbReference type="FunFam" id="3.30.70.270:FF:000001">
    <property type="entry name" value="Diguanylate cyclase domain protein"/>
    <property type="match status" value="1"/>
</dbReference>
<dbReference type="GO" id="GO:1902201">
    <property type="term" value="P:negative regulation of bacterial-type flagellum-dependent cell motility"/>
    <property type="evidence" value="ECO:0007669"/>
    <property type="project" value="TreeGrafter"/>
</dbReference>
<protein>
    <recommendedName>
        <fullName evidence="1">diguanylate cyclase</fullName>
        <ecNumber evidence="1">2.7.7.65</ecNumber>
    </recommendedName>
</protein>
<dbReference type="AlphaFoldDB" id="B3QVY6"/>
<keyword evidence="3" id="KW-0812">Transmembrane</keyword>
<dbReference type="NCBIfam" id="TIGR00254">
    <property type="entry name" value="GGDEF"/>
    <property type="match status" value="1"/>
</dbReference>
<keyword evidence="3" id="KW-1133">Transmembrane helix</keyword>
<dbReference type="eggNOG" id="COG3706">
    <property type="taxonomic scope" value="Bacteria"/>
</dbReference>
<evidence type="ECO:0000256" key="3">
    <source>
        <dbReference type="SAM" id="Phobius"/>
    </source>
</evidence>
<dbReference type="HOGENOM" id="CLU_622147_0_0_10"/>
<organism evidence="5 6">
    <name type="scientific">Chloroherpeton thalassium (strain ATCC 35110 / GB-78)</name>
    <dbReference type="NCBI Taxonomy" id="517418"/>
    <lineage>
        <taxon>Bacteria</taxon>
        <taxon>Pseudomonadati</taxon>
        <taxon>Chlorobiota</taxon>
        <taxon>Chlorobiia</taxon>
        <taxon>Chlorobiales</taxon>
        <taxon>Chloroherpetonaceae</taxon>
        <taxon>Chloroherpeton</taxon>
    </lineage>
</organism>